<gene>
    <name evidence="1" type="ORF">LAZ67_13000359</name>
</gene>
<dbReference type="Proteomes" id="UP001235939">
    <property type="component" value="Chromosome 13"/>
</dbReference>
<sequence length="295" mass="33628">MGHQDYYPNSGQTQQACPPTPDFFKELASSKPNSKRYKNIANIPLIDSENIYLPPLHIELGLMKNFVKAMYRNASGFAYLKQKFSSISEAKIKEGIFVGPQIRELQQDGNFLNSLNEVEAAAWNSLRNVCKNFLGSVKVENYRDIVNDLLLSYKALGCNMSLKIHFLHSHLDFFPDNLCAVSDEHGERFHQDISSMEKRYQEFPSEYPDIEYRMTWLVMAMCSVPIQSEVPAEAREEGKCLRSTCGPGAPRNKGELQLSYCSQPREMVPRWSVFLHHNDPVPSRPSAVRLSTLEV</sequence>
<reference evidence="1 2" key="1">
    <citation type="submission" date="2022-01" db="EMBL/GenBank/DDBJ databases">
        <title>A chromosomal length assembly of Cordylochernes scorpioides.</title>
        <authorList>
            <person name="Zeh D."/>
            <person name="Zeh J."/>
        </authorList>
    </citation>
    <scope>NUCLEOTIDE SEQUENCE [LARGE SCALE GENOMIC DNA]</scope>
    <source>
        <strain evidence="1">IN4F17</strain>
        <tissue evidence="1">Whole Body</tissue>
    </source>
</reference>
<protein>
    <submittedName>
        <fullName evidence="1">Uncharacterized protein</fullName>
    </submittedName>
</protein>
<dbReference type="PANTHER" id="PTHR46114:SF2">
    <property type="entry name" value="CULLIN N-TERMINAL DOMAIN-CONTAINING PROTEIN"/>
    <property type="match status" value="1"/>
</dbReference>
<proteinExistence type="predicted"/>
<dbReference type="EMBL" id="CP092875">
    <property type="protein sequence ID" value="UYV75471.1"/>
    <property type="molecule type" value="Genomic_DNA"/>
</dbReference>
<organism evidence="1 2">
    <name type="scientific">Cordylochernes scorpioides</name>
    <dbReference type="NCBI Taxonomy" id="51811"/>
    <lineage>
        <taxon>Eukaryota</taxon>
        <taxon>Metazoa</taxon>
        <taxon>Ecdysozoa</taxon>
        <taxon>Arthropoda</taxon>
        <taxon>Chelicerata</taxon>
        <taxon>Arachnida</taxon>
        <taxon>Pseudoscorpiones</taxon>
        <taxon>Cheliferoidea</taxon>
        <taxon>Chernetidae</taxon>
        <taxon>Cordylochernes</taxon>
    </lineage>
</organism>
<name>A0ABY6L2V9_9ARAC</name>
<evidence type="ECO:0000313" key="2">
    <source>
        <dbReference type="Proteomes" id="UP001235939"/>
    </source>
</evidence>
<evidence type="ECO:0000313" key="1">
    <source>
        <dbReference type="EMBL" id="UYV75471.1"/>
    </source>
</evidence>
<keyword evidence="2" id="KW-1185">Reference proteome</keyword>
<accession>A0ABY6L2V9</accession>
<dbReference type="PANTHER" id="PTHR46114">
    <property type="entry name" value="APPLE DOMAIN-CONTAINING PROTEIN"/>
    <property type="match status" value="1"/>
</dbReference>